<comment type="similarity">
    <text evidence="1">Belongs to the ROK (NagC/XylR) family.</text>
</comment>
<dbReference type="EMBL" id="CP108313">
    <property type="protein sequence ID" value="WTW73219.1"/>
    <property type="molecule type" value="Genomic_DNA"/>
</dbReference>
<dbReference type="InterPro" id="IPR043129">
    <property type="entry name" value="ATPase_NBD"/>
</dbReference>
<dbReference type="Pfam" id="PF12802">
    <property type="entry name" value="MarR_2"/>
    <property type="match status" value="1"/>
</dbReference>
<dbReference type="InterPro" id="IPR036388">
    <property type="entry name" value="WH-like_DNA-bd_sf"/>
</dbReference>
<sequence>MGESAVPPTGSLRPQRSLLQVPALPRRPPERQKASTLDSRVHNRSLVLATLYHEGPKSRSEIARASGLTAPTISALVADLEEDGLVADIGPRQGGARLGKPASLVRIEDDAVNLVVLDLSHSNRFSGAVLNLRGEAVERRDVPLGDALGAAAHELVLRLTADLIAAAPRRVLGIGVGSPGIIDDTGVIRLAAHLGWTDLPLAAELAERFGTPAYVGNDVNLAALGVLHFRDARTQNLMVISIEHGVGAGLIVGGERVEGEQFAAGEIGHVTVDERGELCMCGRRGCLDLSIDAGHLRRRLELAPEERWPVLRAEAGRALGTVLAPIISVLNLNEIVLTGPPELVDGEFLDAALEIVRARTLGPVNAALDIRSLAGDDDLILLGGACLVLAGELGVL</sequence>
<dbReference type="GO" id="GO:0003700">
    <property type="term" value="F:DNA-binding transcription factor activity"/>
    <property type="evidence" value="ECO:0007669"/>
    <property type="project" value="InterPro"/>
</dbReference>
<name>A0AAU2W256_9ACTN</name>
<organism evidence="3">
    <name type="scientific">Streptomyces sp. NBC_00008</name>
    <dbReference type="NCBI Taxonomy" id="2903610"/>
    <lineage>
        <taxon>Bacteria</taxon>
        <taxon>Bacillati</taxon>
        <taxon>Actinomycetota</taxon>
        <taxon>Actinomycetes</taxon>
        <taxon>Kitasatosporales</taxon>
        <taxon>Streptomycetaceae</taxon>
        <taxon>Streptomyces</taxon>
    </lineage>
</organism>
<proteinExistence type="inferred from homology"/>
<gene>
    <name evidence="3" type="ORF">OG398_35805</name>
</gene>
<evidence type="ECO:0000313" key="3">
    <source>
        <dbReference type="EMBL" id="WTW73219.1"/>
    </source>
</evidence>
<dbReference type="InterPro" id="IPR000835">
    <property type="entry name" value="HTH_MarR-typ"/>
</dbReference>
<dbReference type="SUPFAM" id="SSF53067">
    <property type="entry name" value="Actin-like ATPase domain"/>
    <property type="match status" value="1"/>
</dbReference>
<dbReference type="PANTHER" id="PTHR18964">
    <property type="entry name" value="ROK (REPRESSOR, ORF, KINASE) FAMILY"/>
    <property type="match status" value="1"/>
</dbReference>
<evidence type="ECO:0000259" key="2">
    <source>
        <dbReference type="Pfam" id="PF12802"/>
    </source>
</evidence>
<dbReference type="PROSITE" id="PS01125">
    <property type="entry name" value="ROK"/>
    <property type="match status" value="1"/>
</dbReference>
<dbReference type="Pfam" id="PF00480">
    <property type="entry name" value="ROK"/>
    <property type="match status" value="1"/>
</dbReference>
<dbReference type="InterPro" id="IPR036390">
    <property type="entry name" value="WH_DNA-bd_sf"/>
</dbReference>
<accession>A0AAU2W256</accession>
<reference evidence="3" key="1">
    <citation type="submission" date="2022-10" db="EMBL/GenBank/DDBJ databases">
        <title>The complete genomes of actinobacterial strains from the NBC collection.</title>
        <authorList>
            <person name="Joergensen T.S."/>
            <person name="Alvarez Arevalo M."/>
            <person name="Sterndorff E.B."/>
            <person name="Faurdal D."/>
            <person name="Vuksanovic O."/>
            <person name="Mourched A.-S."/>
            <person name="Charusanti P."/>
            <person name="Shaw S."/>
            <person name="Blin K."/>
            <person name="Weber T."/>
        </authorList>
    </citation>
    <scope>NUCLEOTIDE SEQUENCE</scope>
    <source>
        <strain evidence="3">NBC_00008</strain>
    </source>
</reference>
<feature type="domain" description="HTH marR-type" evidence="2">
    <location>
        <begin position="45"/>
        <end position="87"/>
    </location>
</feature>
<dbReference type="Gene3D" id="3.30.420.40">
    <property type="match status" value="2"/>
</dbReference>
<evidence type="ECO:0000256" key="1">
    <source>
        <dbReference type="ARBA" id="ARBA00006479"/>
    </source>
</evidence>
<dbReference type="InterPro" id="IPR000600">
    <property type="entry name" value="ROK"/>
</dbReference>
<dbReference type="Gene3D" id="1.10.10.10">
    <property type="entry name" value="Winged helix-like DNA-binding domain superfamily/Winged helix DNA-binding domain"/>
    <property type="match status" value="1"/>
</dbReference>
<dbReference type="InterPro" id="IPR049874">
    <property type="entry name" value="ROK_cs"/>
</dbReference>
<protein>
    <submittedName>
        <fullName evidence="3">ROK family transcriptional regulator</fullName>
    </submittedName>
</protein>
<dbReference type="AlphaFoldDB" id="A0AAU2W256"/>
<dbReference type="SUPFAM" id="SSF46785">
    <property type="entry name" value="Winged helix' DNA-binding domain"/>
    <property type="match status" value="1"/>
</dbReference>
<dbReference type="PANTHER" id="PTHR18964:SF149">
    <property type="entry name" value="BIFUNCTIONAL UDP-N-ACETYLGLUCOSAMINE 2-EPIMERASE_N-ACETYLMANNOSAMINE KINASE"/>
    <property type="match status" value="1"/>
</dbReference>